<dbReference type="RefSeq" id="WP_188529763.1">
    <property type="nucleotide sequence ID" value="NZ_BMGI01000006.1"/>
</dbReference>
<organism evidence="3 4">
    <name type="scientific">Sinisalibacter lacisalsi</name>
    <dbReference type="NCBI Taxonomy" id="1526570"/>
    <lineage>
        <taxon>Bacteria</taxon>
        <taxon>Pseudomonadati</taxon>
        <taxon>Pseudomonadota</taxon>
        <taxon>Alphaproteobacteria</taxon>
        <taxon>Rhodobacterales</taxon>
        <taxon>Roseobacteraceae</taxon>
        <taxon>Sinisalibacter</taxon>
    </lineage>
</organism>
<dbReference type="PROSITE" id="PS50943">
    <property type="entry name" value="HTH_CROC1"/>
    <property type="match status" value="1"/>
</dbReference>
<protein>
    <submittedName>
        <fullName evidence="3">Transcriptional regulator</fullName>
    </submittedName>
</protein>
<evidence type="ECO:0000313" key="4">
    <source>
        <dbReference type="Proteomes" id="UP000617355"/>
    </source>
</evidence>
<dbReference type="CDD" id="cd02209">
    <property type="entry name" value="cupin_XRE_C"/>
    <property type="match status" value="1"/>
</dbReference>
<dbReference type="Gene3D" id="1.10.260.40">
    <property type="entry name" value="lambda repressor-like DNA-binding domains"/>
    <property type="match status" value="1"/>
</dbReference>
<sequence length="186" mass="19750">MSDEFDVGARLKALRQEAGLSQRQLAERAEVPHGQISMIETGRSSPSVASLRRILGGLGITMSAFFEPDETPRAQVFFRAAELTDLTGHLGDGVAIAQVGDASAHGLQILYETYAPGADTGEAMLAHEANEGGIVVQGEIEVTVGDQRTVLGPGDAYLFDSRAPHRFRNTGTGLARIISACTPPYL</sequence>
<keyword evidence="4" id="KW-1185">Reference proteome</keyword>
<dbReference type="Proteomes" id="UP000617355">
    <property type="component" value="Unassembled WGS sequence"/>
</dbReference>
<dbReference type="SMART" id="SM00530">
    <property type="entry name" value="HTH_XRE"/>
    <property type="match status" value="1"/>
</dbReference>
<feature type="domain" description="HTH cro/C1-type" evidence="2">
    <location>
        <begin position="11"/>
        <end position="65"/>
    </location>
</feature>
<dbReference type="Pfam" id="PF01381">
    <property type="entry name" value="HTH_3"/>
    <property type="match status" value="1"/>
</dbReference>
<accession>A0ABQ1QTU8</accession>
<gene>
    <name evidence="3" type="ORF">GCM10011358_32140</name>
</gene>
<reference evidence="4" key="1">
    <citation type="journal article" date="2019" name="Int. J. Syst. Evol. Microbiol.">
        <title>The Global Catalogue of Microorganisms (GCM) 10K type strain sequencing project: providing services to taxonomists for standard genome sequencing and annotation.</title>
        <authorList>
            <consortium name="The Broad Institute Genomics Platform"/>
            <consortium name="The Broad Institute Genome Sequencing Center for Infectious Disease"/>
            <person name="Wu L."/>
            <person name="Ma J."/>
        </authorList>
    </citation>
    <scope>NUCLEOTIDE SEQUENCE [LARGE SCALE GENOMIC DNA]</scope>
    <source>
        <strain evidence="4">CGMCC 1.12922</strain>
    </source>
</reference>
<name>A0ABQ1QTU8_9RHOB</name>
<dbReference type="CDD" id="cd00093">
    <property type="entry name" value="HTH_XRE"/>
    <property type="match status" value="1"/>
</dbReference>
<dbReference type="SUPFAM" id="SSF51182">
    <property type="entry name" value="RmlC-like cupins"/>
    <property type="match status" value="1"/>
</dbReference>
<keyword evidence="1" id="KW-0238">DNA-binding</keyword>
<evidence type="ECO:0000259" key="2">
    <source>
        <dbReference type="PROSITE" id="PS50943"/>
    </source>
</evidence>
<dbReference type="InterPro" id="IPR013096">
    <property type="entry name" value="Cupin_2"/>
</dbReference>
<dbReference type="PANTHER" id="PTHR46797:SF11">
    <property type="entry name" value="HTH-TYPE TRANSCRIPTIONAL REGULATOR PUUR"/>
    <property type="match status" value="1"/>
</dbReference>
<dbReference type="Gene3D" id="2.60.120.10">
    <property type="entry name" value="Jelly Rolls"/>
    <property type="match status" value="1"/>
</dbReference>
<dbReference type="InterPro" id="IPR001387">
    <property type="entry name" value="Cro/C1-type_HTH"/>
</dbReference>
<dbReference type="SUPFAM" id="SSF47413">
    <property type="entry name" value="lambda repressor-like DNA-binding domains"/>
    <property type="match status" value="1"/>
</dbReference>
<evidence type="ECO:0000256" key="1">
    <source>
        <dbReference type="ARBA" id="ARBA00023125"/>
    </source>
</evidence>
<dbReference type="Pfam" id="PF07883">
    <property type="entry name" value="Cupin_2"/>
    <property type="match status" value="1"/>
</dbReference>
<comment type="caution">
    <text evidence="3">The sequence shown here is derived from an EMBL/GenBank/DDBJ whole genome shotgun (WGS) entry which is preliminary data.</text>
</comment>
<dbReference type="InterPro" id="IPR050807">
    <property type="entry name" value="TransReg_Diox_bact_type"/>
</dbReference>
<evidence type="ECO:0000313" key="3">
    <source>
        <dbReference type="EMBL" id="GGD46045.1"/>
    </source>
</evidence>
<proteinExistence type="predicted"/>
<dbReference type="EMBL" id="BMGI01000006">
    <property type="protein sequence ID" value="GGD46045.1"/>
    <property type="molecule type" value="Genomic_DNA"/>
</dbReference>
<dbReference type="InterPro" id="IPR014710">
    <property type="entry name" value="RmlC-like_jellyroll"/>
</dbReference>
<dbReference type="InterPro" id="IPR011051">
    <property type="entry name" value="RmlC_Cupin_sf"/>
</dbReference>
<dbReference type="InterPro" id="IPR010982">
    <property type="entry name" value="Lambda_DNA-bd_dom_sf"/>
</dbReference>
<dbReference type="PANTHER" id="PTHR46797">
    <property type="entry name" value="HTH-TYPE TRANSCRIPTIONAL REGULATOR"/>
    <property type="match status" value="1"/>
</dbReference>